<reference evidence="2" key="1">
    <citation type="submission" date="2018-04" db="EMBL/GenBank/DDBJ databases">
        <title>WGS assembly of Panicum hallii.</title>
        <authorList>
            <person name="Lovell J."/>
            <person name="Jenkins J."/>
            <person name="Lowry D."/>
            <person name="Mamidi S."/>
            <person name="Sreedasyam A."/>
            <person name="Weng X."/>
            <person name="Barry K."/>
            <person name="Bonette J."/>
            <person name="Campitelli B."/>
            <person name="Daum C."/>
            <person name="Gordon S."/>
            <person name="Gould B."/>
            <person name="Lipzen A."/>
            <person name="Macqueen A."/>
            <person name="Palacio-Mejia J."/>
            <person name="Plott C."/>
            <person name="Shakirov E."/>
            <person name="Shu S."/>
            <person name="Yoshinaga Y."/>
            <person name="Zane M."/>
            <person name="Rokhsar D."/>
            <person name="Grimwood J."/>
            <person name="Schmutz J."/>
            <person name="Juenger T."/>
        </authorList>
    </citation>
    <scope>NUCLEOTIDE SEQUENCE [LARGE SCALE GENOMIC DNA]</scope>
    <source>
        <strain evidence="2">FIL2</strain>
    </source>
</reference>
<dbReference type="AlphaFoldDB" id="A0A2T8I8X8"/>
<accession>A0A2T8I8X8</accession>
<gene>
    <name evidence="2" type="ORF">PAHAL_8G146000</name>
</gene>
<organism evidence="2">
    <name type="scientific">Panicum hallii</name>
    <dbReference type="NCBI Taxonomy" id="206008"/>
    <lineage>
        <taxon>Eukaryota</taxon>
        <taxon>Viridiplantae</taxon>
        <taxon>Streptophyta</taxon>
        <taxon>Embryophyta</taxon>
        <taxon>Tracheophyta</taxon>
        <taxon>Spermatophyta</taxon>
        <taxon>Magnoliopsida</taxon>
        <taxon>Liliopsida</taxon>
        <taxon>Poales</taxon>
        <taxon>Poaceae</taxon>
        <taxon>PACMAD clade</taxon>
        <taxon>Panicoideae</taxon>
        <taxon>Panicodae</taxon>
        <taxon>Paniceae</taxon>
        <taxon>Panicinae</taxon>
        <taxon>Panicum</taxon>
        <taxon>Panicum sect. Panicum</taxon>
    </lineage>
</organism>
<evidence type="ECO:0000313" key="2">
    <source>
        <dbReference type="EMBL" id="PVH34111.1"/>
    </source>
</evidence>
<dbReference type="EMBL" id="CM008053">
    <property type="protein sequence ID" value="PVH34111.1"/>
    <property type="molecule type" value="Genomic_DNA"/>
</dbReference>
<protein>
    <submittedName>
        <fullName evidence="2">Uncharacterized protein</fullName>
    </submittedName>
</protein>
<evidence type="ECO:0000256" key="1">
    <source>
        <dbReference type="SAM" id="MobiDB-lite"/>
    </source>
</evidence>
<name>A0A2T8I8X8_9POAL</name>
<feature type="compositionally biased region" description="Acidic residues" evidence="1">
    <location>
        <begin position="261"/>
        <end position="283"/>
    </location>
</feature>
<sequence>MAEFPKIFWDHEGHAHTNALHWEGFPHLLWESLQLFCYTEPPQYDGVEYSEEGVPQCRVKMTIPQHPFRSLWQPIEINMVGYRLVDTIEAASLEAIHIFCDQHPEEVARYPIGLFPAVDSRDPEWVFRVSHYGHLMGDLAEEMLCATIRFMNAQHHYQILQHHSMNQPTSIAQSHHRNIDQQVTQIEELQATITANDEVIAQRDETITHREDQILETDTVIIQRNTIIEFLQEQVHDLTLELDDAIAHINVLHEQLAPPDVPEEPESEDEEEDPEEIEGVSDLDSEHGDPEPNLHPNRSSSSSQSSVGNLDDF</sequence>
<proteinExistence type="predicted"/>
<feature type="region of interest" description="Disordered" evidence="1">
    <location>
        <begin position="256"/>
        <end position="313"/>
    </location>
</feature>
<dbReference type="Gramene" id="PVH34111">
    <property type="protein sequence ID" value="PVH34111"/>
    <property type="gene ID" value="PAHAL_8G146000"/>
</dbReference>
<dbReference type="Proteomes" id="UP000243499">
    <property type="component" value="Chromosome 8"/>
</dbReference>